<dbReference type="InterPro" id="IPR040304">
    <property type="entry name" value="ATG8-IP-1/2"/>
</dbReference>
<feature type="compositionally biased region" description="Basic and acidic residues" evidence="1">
    <location>
        <begin position="88"/>
        <end position="103"/>
    </location>
</feature>
<reference evidence="2" key="1">
    <citation type="submission" date="2018-04" db="EMBL/GenBank/DDBJ databases">
        <title>WGS assembly of Panicum hallii.</title>
        <authorList>
            <person name="Lovell J."/>
            <person name="Jenkins J."/>
            <person name="Lowry D."/>
            <person name="Mamidi S."/>
            <person name="Sreedasyam A."/>
            <person name="Weng X."/>
            <person name="Barry K."/>
            <person name="Bonette J."/>
            <person name="Campitelli B."/>
            <person name="Daum C."/>
            <person name="Gordon S."/>
            <person name="Gould B."/>
            <person name="Lipzen A."/>
            <person name="Macqueen A."/>
            <person name="Palacio-Mejia J."/>
            <person name="Plott C."/>
            <person name="Shakirov E."/>
            <person name="Shu S."/>
            <person name="Yoshinaga Y."/>
            <person name="Zane M."/>
            <person name="Rokhsar D."/>
            <person name="Grimwood J."/>
            <person name="Schmutz J."/>
            <person name="Juenger T."/>
        </authorList>
    </citation>
    <scope>NUCLEOTIDE SEQUENCE [LARGE SCALE GENOMIC DNA]</scope>
    <source>
        <strain evidence="2">FIL2</strain>
    </source>
</reference>
<gene>
    <name evidence="2" type="ORF">PAHAL_2G107300</name>
</gene>
<dbReference type="AlphaFoldDB" id="A0A2S3GXD8"/>
<accession>A0A2S3GXD8</accession>
<evidence type="ECO:0000256" key="1">
    <source>
        <dbReference type="SAM" id="MobiDB-lite"/>
    </source>
</evidence>
<feature type="compositionally biased region" description="Basic and acidic residues" evidence="1">
    <location>
        <begin position="144"/>
        <end position="156"/>
    </location>
</feature>
<name>A0A2S3GXD8_9POAL</name>
<feature type="region of interest" description="Disordered" evidence="1">
    <location>
        <begin position="88"/>
        <end position="107"/>
    </location>
</feature>
<dbReference type="EMBL" id="CM008047">
    <property type="protein sequence ID" value="PAN10640.1"/>
    <property type="molecule type" value="Genomic_DNA"/>
</dbReference>
<evidence type="ECO:0000313" key="2">
    <source>
        <dbReference type="EMBL" id="PAN10640.1"/>
    </source>
</evidence>
<sequence>MADDNEVTGVSPVADEWDMLPLTSSVYTSPLFRKGFDPINLPGYGDVSNSQDGTHTGLFMSDGFVFPPSEHENLPIEPEHEILPVQSEHDESITNSNGREDRCAGSNDDEWCHVSPEEVECMSNENLSVNNELPAANETPLPDSKSKETNAKQDKDHTTCKADIPCEGWWKRKSTYLFHHIKGVTTVCSVVAAGAVVGFVVMSQRWQQDHLHLHQFQFSVNGESMSRVIGAFSRLKDGLPGSEQLRSLLPTRVLPQQPLSA</sequence>
<evidence type="ECO:0008006" key="3">
    <source>
        <dbReference type="Google" id="ProtNLM"/>
    </source>
</evidence>
<feature type="region of interest" description="Disordered" evidence="1">
    <location>
        <begin position="133"/>
        <end position="156"/>
    </location>
</feature>
<organism evidence="2">
    <name type="scientific">Panicum hallii</name>
    <dbReference type="NCBI Taxonomy" id="206008"/>
    <lineage>
        <taxon>Eukaryota</taxon>
        <taxon>Viridiplantae</taxon>
        <taxon>Streptophyta</taxon>
        <taxon>Embryophyta</taxon>
        <taxon>Tracheophyta</taxon>
        <taxon>Spermatophyta</taxon>
        <taxon>Magnoliopsida</taxon>
        <taxon>Liliopsida</taxon>
        <taxon>Poales</taxon>
        <taxon>Poaceae</taxon>
        <taxon>PACMAD clade</taxon>
        <taxon>Panicoideae</taxon>
        <taxon>Panicodae</taxon>
        <taxon>Paniceae</taxon>
        <taxon>Panicinae</taxon>
        <taxon>Panicum</taxon>
        <taxon>Panicum sect. Panicum</taxon>
    </lineage>
</organism>
<protein>
    <recommendedName>
        <fullName evidence="3">ATG8-interacting protein 1</fullName>
    </recommendedName>
</protein>
<dbReference type="PANTHER" id="PTHR34797">
    <property type="entry name" value="ATG8-INTERACTING PROTEIN 2"/>
    <property type="match status" value="1"/>
</dbReference>
<dbReference type="PANTHER" id="PTHR34797:SF3">
    <property type="entry name" value="OS07G0418200 PROTEIN"/>
    <property type="match status" value="1"/>
</dbReference>
<proteinExistence type="predicted"/>
<dbReference type="Gramene" id="PAN10640">
    <property type="protein sequence ID" value="PAN10640"/>
    <property type="gene ID" value="PAHAL_2G107300"/>
</dbReference>
<dbReference type="Proteomes" id="UP000243499">
    <property type="component" value="Chromosome 2"/>
</dbReference>